<name>A0A848BQI1_9FIRM</name>
<protein>
    <submittedName>
        <fullName evidence="1">MarR family transcriptional regulator</fullName>
    </submittedName>
</protein>
<reference evidence="1 2" key="1">
    <citation type="submission" date="2020-04" db="EMBL/GenBank/DDBJ databases">
        <authorList>
            <person name="Hitch T.C.A."/>
            <person name="Wylensek D."/>
            <person name="Clavel T."/>
        </authorList>
    </citation>
    <scope>NUCLEOTIDE SEQUENCE [LARGE SCALE GENOMIC DNA]</scope>
    <source>
        <strain evidence="1 2">Oil-RF-744-FAT-WT-6-1</strain>
    </source>
</reference>
<dbReference type="Proteomes" id="UP000591071">
    <property type="component" value="Unassembled WGS sequence"/>
</dbReference>
<organism evidence="1 2">
    <name type="scientific">Megasphaera hexanoica</name>
    <dbReference type="NCBI Taxonomy" id="1675036"/>
    <lineage>
        <taxon>Bacteria</taxon>
        <taxon>Bacillati</taxon>
        <taxon>Bacillota</taxon>
        <taxon>Negativicutes</taxon>
        <taxon>Veillonellales</taxon>
        <taxon>Veillonellaceae</taxon>
        <taxon>Megasphaera</taxon>
    </lineage>
</organism>
<comment type="caution">
    <text evidence="1">The sequence shown here is derived from an EMBL/GenBank/DDBJ whole genome shotgun (WGS) entry which is preliminary data.</text>
</comment>
<dbReference type="EMBL" id="JABAFG010000002">
    <property type="protein sequence ID" value="NME27380.1"/>
    <property type="molecule type" value="Genomic_DNA"/>
</dbReference>
<dbReference type="InterPro" id="IPR043128">
    <property type="entry name" value="Rev_trsase/Diguanyl_cyclase"/>
</dbReference>
<evidence type="ECO:0000313" key="2">
    <source>
        <dbReference type="Proteomes" id="UP000591071"/>
    </source>
</evidence>
<dbReference type="Gene3D" id="3.30.70.270">
    <property type="match status" value="1"/>
</dbReference>
<sequence length="434" mass="50374">MKLGFIVPQTHVRLLTKLVGQFSQIEITPIIYDAIFDIPFCIEGRQQEFDQLLFLGETAKLYTQAKVTPSIPWEFVEHSHAGCLNYLFQLTLQGHNIYHLVTDIQDHQLVFDIYEELGIPLDQTHIVFAPVYDFNEAYIEETLQFFKNQYRFNKDIACLTKFAKVYEPLKKLGYPVACVVPTLLDIYNSLQKVYTTYLFTVSRESQFVIIYVGIDDFKNDRLPYTERNEYQGMLENVNVIKHIYDLSVEIESPVFHVTEQLFMFFTSRDIIERRTRGLEDFSMFETIRENTASTISVSIGFGKTAIEAQYHARTGLNRARHGGGNRIYLVYDLHHIYTPIDRQPEPHPNISNEFLEISQRTGIGALTISHLHSFILQAGKNEFTTAEIADFLKITPRSAARMINKLLEKGYCFEVGKKYQRKTGRPSRILQFKL</sequence>
<dbReference type="SUPFAM" id="SSF46785">
    <property type="entry name" value="Winged helix' DNA-binding domain"/>
    <property type="match status" value="1"/>
</dbReference>
<accession>A0A848BQI1</accession>
<gene>
    <name evidence="1" type="ORF">HF872_01880</name>
</gene>
<proteinExistence type="predicted"/>
<dbReference type="AlphaFoldDB" id="A0A848BQI1"/>
<evidence type="ECO:0000313" key="1">
    <source>
        <dbReference type="EMBL" id="NME27380.1"/>
    </source>
</evidence>
<dbReference type="InterPro" id="IPR036390">
    <property type="entry name" value="WH_DNA-bd_sf"/>
</dbReference>
<dbReference type="RefSeq" id="WP_059076542.1">
    <property type="nucleotide sequence ID" value="NZ_JABAFG010000002.1"/>
</dbReference>